<reference evidence="2" key="1">
    <citation type="journal article" date="2022" name="Mol. Ecol. Resour.">
        <title>The genomes of chicory, endive, great burdock and yacon provide insights into Asteraceae palaeo-polyploidization history and plant inulin production.</title>
        <authorList>
            <person name="Fan W."/>
            <person name="Wang S."/>
            <person name="Wang H."/>
            <person name="Wang A."/>
            <person name="Jiang F."/>
            <person name="Liu H."/>
            <person name="Zhao H."/>
            <person name="Xu D."/>
            <person name="Zhang Y."/>
        </authorList>
    </citation>
    <scope>NUCLEOTIDE SEQUENCE [LARGE SCALE GENOMIC DNA]</scope>
    <source>
        <strain evidence="2">cv. Niubang</strain>
    </source>
</reference>
<protein>
    <submittedName>
        <fullName evidence="1">Uncharacterized protein</fullName>
    </submittedName>
</protein>
<dbReference type="Proteomes" id="UP001055879">
    <property type="component" value="Linkage Group LG02"/>
</dbReference>
<name>A0ACB9EGT6_ARCLA</name>
<proteinExistence type="predicted"/>
<accession>A0ACB9EGT6</accession>
<organism evidence="1 2">
    <name type="scientific">Arctium lappa</name>
    <name type="common">Greater burdock</name>
    <name type="synonym">Lappa major</name>
    <dbReference type="NCBI Taxonomy" id="4217"/>
    <lineage>
        <taxon>Eukaryota</taxon>
        <taxon>Viridiplantae</taxon>
        <taxon>Streptophyta</taxon>
        <taxon>Embryophyta</taxon>
        <taxon>Tracheophyta</taxon>
        <taxon>Spermatophyta</taxon>
        <taxon>Magnoliopsida</taxon>
        <taxon>eudicotyledons</taxon>
        <taxon>Gunneridae</taxon>
        <taxon>Pentapetalae</taxon>
        <taxon>asterids</taxon>
        <taxon>campanulids</taxon>
        <taxon>Asterales</taxon>
        <taxon>Asteraceae</taxon>
        <taxon>Carduoideae</taxon>
        <taxon>Cardueae</taxon>
        <taxon>Arctiinae</taxon>
        <taxon>Arctium</taxon>
    </lineage>
</organism>
<comment type="caution">
    <text evidence="1">The sequence shown here is derived from an EMBL/GenBank/DDBJ whole genome shotgun (WGS) entry which is preliminary data.</text>
</comment>
<evidence type="ECO:0000313" key="1">
    <source>
        <dbReference type="EMBL" id="KAI3758243.1"/>
    </source>
</evidence>
<dbReference type="EMBL" id="CM042048">
    <property type="protein sequence ID" value="KAI3758243.1"/>
    <property type="molecule type" value="Genomic_DNA"/>
</dbReference>
<gene>
    <name evidence="1" type="ORF">L6452_05797</name>
</gene>
<reference evidence="1 2" key="2">
    <citation type="journal article" date="2022" name="Mol. Ecol. Resour.">
        <title>The genomes of chicory, endive, great burdock and yacon provide insights into Asteraceae paleo-polyploidization history and plant inulin production.</title>
        <authorList>
            <person name="Fan W."/>
            <person name="Wang S."/>
            <person name="Wang H."/>
            <person name="Wang A."/>
            <person name="Jiang F."/>
            <person name="Liu H."/>
            <person name="Zhao H."/>
            <person name="Xu D."/>
            <person name="Zhang Y."/>
        </authorList>
    </citation>
    <scope>NUCLEOTIDE SEQUENCE [LARGE SCALE GENOMIC DNA]</scope>
    <source>
        <strain evidence="2">cv. Niubang</strain>
    </source>
</reference>
<keyword evidence="2" id="KW-1185">Reference proteome</keyword>
<evidence type="ECO:0000313" key="2">
    <source>
        <dbReference type="Proteomes" id="UP001055879"/>
    </source>
</evidence>
<sequence>MLQSSPWLVVLEEEQKYILVTGVWMLWDALLLKEVLLHADEGLQGEFASSLGPYAHTISSRISIFGASAFAYAIVIRVSVLGSVGQRNSGIVKITSSRSTQTHSKGILLQLLFIPLITLHSTTVGLSDSPAIGARAFLELLLLCSFSIEASVGTLSSASS</sequence>